<dbReference type="SUPFAM" id="SSF103506">
    <property type="entry name" value="Mitochondrial carrier"/>
    <property type="match status" value="1"/>
</dbReference>
<evidence type="ECO:0000313" key="12">
    <source>
        <dbReference type="EMBL" id="KAG8227652.1"/>
    </source>
</evidence>
<feature type="repeat" description="Solcar" evidence="10">
    <location>
        <begin position="1"/>
        <end position="41"/>
    </location>
</feature>
<dbReference type="InterPro" id="IPR045315">
    <property type="entry name" value="Mtm1-like"/>
</dbReference>
<dbReference type="PANTHER" id="PTHR45760:SF2">
    <property type="entry name" value="FI19922P1-RELATED"/>
    <property type="match status" value="1"/>
</dbReference>
<evidence type="ECO:0000256" key="11">
    <source>
        <dbReference type="RuleBase" id="RU000488"/>
    </source>
</evidence>
<keyword evidence="6" id="KW-0999">Mitochondrion inner membrane</keyword>
<protein>
    <submittedName>
        <fullName evidence="12">Uncharacterized protein</fullName>
    </submittedName>
</protein>
<dbReference type="OrthoDB" id="1747031at2759"/>
<proteinExistence type="inferred from homology"/>
<evidence type="ECO:0000256" key="1">
    <source>
        <dbReference type="ARBA" id="ARBA00004448"/>
    </source>
</evidence>
<keyword evidence="4 10" id="KW-0812">Transmembrane</keyword>
<dbReference type="AlphaFoldDB" id="A0A8K0K4Q6"/>
<dbReference type="PANTHER" id="PTHR45760">
    <property type="entry name" value="FI19922P1-RELATED"/>
    <property type="match status" value="1"/>
</dbReference>
<evidence type="ECO:0000256" key="8">
    <source>
        <dbReference type="ARBA" id="ARBA00023128"/>
    </source>
</evidence>
<dbReference type="InterPro" id="IPR023395">
    <property type="entry name" value="MCP_dom_sf"/>
</dbReference>
<evidence type="ECO:0000313" key="13">
    <source>
        <dbReference type="Proteomes" id="UP000792457"/>
    </source>
</evidence>
<organism evidence="12 13">
    <name type="scientific">Ladona fulva</name>
    <name type="common">Scarce chaser dragonfly</name>
    <name type="synonym">Libellula fulva</name>
    <dbReference type="NCBI Taxonomy" id="123851"/>
    <lineage>
        <taxon>Eukaryota</taxon>
        <taxon>Metazoa</taxon>
        <taxon>Ecdysozoa</taxon>
        <taxon>Arthropoda</taxon>
        <taxon>Hexapoda</taxon>
        <taxon>Insecta</taxon>
        <taxon>Pterygota</taxon>
        <taxon>Palaeoptera</taxon>
        <taxon>Odonata</taxon>
        <taxon>Epiprocta</taxon>
        <taxon>Anisoptera</taxon>
        <taxon>Libelluloidea</taxon>
        <taxon>Libellulidae</taxon>
        <taxon>Ladona</taxon>
    </lineage>
</organism>
<dbReference type="Gene3D" id="1.50.40.10">
    <property type="entry name" value="Mitochondrial carrier domain"/>
    <property type="match status" value="1"/>
</dbReference>
<name>A0A8K0K4Q6_LADFU</name>
<dbReference type="GO" id="GO:0005743">
    <property type="term" value="C:mitochondrial inner membrane"/>
    <property type="evidence" value="ECO:0007669"/>
    <property type="project" value="UniProtKB-SubCell"/>
</dbReference>
<gene>
    <name evidence="12" type="ORF">J437_LFUL007848</name>
</gene>
<evidence type="ECO:0000256" key="9">
    <source>
        <dbReference type="ARBA" id="ARBA00023136"/>
    </source>
</evidence>
<comment type="subcellular location">
    <subcellularLocation>
        <location evidence="1">Mitochondrion inner membrane</location>
        <topology evidence="1">Multi-pass membrane protein</topology>
    </subcellularLocation>
</comment>
<dbReference type="GO" id="GO:1990542">
    <property type="term" value="P:mitochondrial transmembrane transport"/>
    <property type="evidence" value="ECO:0007669"/>
    <property type="project" value="InterPro"/>
</dbReference>
<evidence type="ECO:0000256" key="7">
    <source>
        <dbReference type="ARBA" id="ARBA00022989"/>
    </source>
</evidence>
<sequence length="75" mass="8710">MKQIYNGHGFKGLFAGIVPRVLKVAPACAVMVMSFEYGKRFFQLHNRREYIDSLKDDTWDLMEKKTNNVNANSLR</sequence>
<evidence type="ECO:0000256" key="5">
    <source>
        <dbReference type="ARBA" id="ARBA00022737"/>
    </source>
</evidence>
<keyword evidence="5" id="KW-0677">Repeat</keyword>
<evidence type="ECO:0000256" key="10">
    <source>
        <dbReference type="PROSITE-ProRule" id="PRU00282"/>
    </source>
</evidence>
<dbReference type="PROSITE" id="PS50920">
    <property type="entry name" value="SOLCAR"/>
    <property type="match status" value="1"/>
</dbReference>
<keyword evidence="3 11" id="KW-0813">Transport</keyword>
<dbReference type="Proteomes" id="UP000792457">
    <property type="component" value="Unassembled WGS sequence"/>
</dbReference>
<evidence type="ECO:0000256" key="3">
    <source>
        <dbReference type="ARBA" id="ARBA00022448"/>
    </source>
</evidence>
<keyword evidence="7" id="KW-1133">Transmembrane helix</keyword>
<keyword evidence="8" id="KW-0496">Mitochondrion</keyword>
<keyword evidence="13" id="KW-1185">Reference proteome</keyword>
<reference evidence="12" key="2">
    <citation type="submission" date="2017-10" db="EMBL/GenBank/DDBJ databases">
        <title>Ladona fulva Genome sequencing and assembly.</title>
        <authorList>
            <person name="Murali S."/>
            <person name="Richards S."/>
            <person name="Bandaranaike D."/>
            <person name="Bellair M."/>
            <person name="Blankenburg K."/>
            <person name="Chao H."/>
            <person name="Dinh H."/>
            <person name="Doddapaneni H."/>
            <person name="Dugan-Rocha S."/>
            <person name="Elkadiri S."/>
            <person name="Gnanaolivu R."/>
            <person name="Hernandez B."/>
            <person name="Skinner E."/>
            <person name="Javaid M."/>
            <person name="Lee S."/>
            <person name="Li M."/>
            <person name="Ming W."/>
            <person name="Munidasa M."/>
            <person name="Muniz J."/>
            <person name="Nguyen L."/>
            <person name="Hughes D."/>
            <person name="Osuji N."/>
            <person name="Pu L.-L."/>
            <person name="Puazo M."/>
            <person name="Qu C."/>
            <person name="Quiroz J."/>
            <person name="Raj R."/>
            <person name="Weissenberger G."/>
            <person name="Xin Y."/>
            <person name="Zou X."/>
            <person name="Han Y."/>
            <person name="Worley K."/>
            <person name="Muzny D."/>
            <person name="Gibbs R."/>
        </authorList>
    </citation>
    <scope>NUCLEOTIDE SEQUENCE</scope>
    <source>
        <strain evidence="12">Sampled in the wild</strain>
    </source>
</reference>
<accession>A0A8K0K4Q6</accession>
<dbReference type="EMBL" id="KZ308332">
    <property type="protein sequence ID" value="KAG8227652.1"/>
    <property type="molecule type" value="Genomic_DNA"/>
</dbReference>
<keyword evidence="9 10" id="KW-0472">Membrane</keyword>
<dbReference type="Pfam" id="PF00153">
    <property type="entry name" value="Mito_carr"/>
    <property type="match status" value="1"/>
</dbReference>
<evidence type="ECO:0000256" key="6">
    <source>
        <dbReference type="ARBA" id="ARBA00022792"/>
    </source>
</evidence>
<reference evidence="12" key="1">
    <citation type="submission" date="2013-04" db="EMBL/GenBank/DDBJ databases">
        <authorList>
            <person name="Qu J."/>
            <person name="Murali S.C."/>
            <person name="Bandaranaike D."/>
            <person name="Bellair M."/>
            <person name="Blankenburg K."/>
            <person name="Chao H."/>
            <person name="Dinh H."/>
            <person name="Doddapaneni H."/>
            <person name="Downs B."/>
            <person name="Dugan-Rocha S."/>
            <person name="Elkadiri S."/>
            <person name="Gnanaolivu R.D."/>
            <person name="Hernandez B."/>
            <person name="Javaid M."/>
            <person name="Jayaseelan J.C."/>
            <person name="Lee S."/>
            <person name="Li M."/>
            <person name="Ming W."/>
            <person name="Munidasa M."/>
            <person name="Muniz J."/>
            <person name="Nguyen L."/>
            <person name="Ongeri F."/>
            <person name="Osuji N."/>
            <person name="Pu L.-L."/>
            <person name="Puazo M."/>
            <person name="Qu C."/>
            <person name="Quiroz J."/>
            <person name="Raj R."/>
            <person name="Weissenberger G."/>
            <person name="Xin Y."/>
            <person name="Zou X."/>
            <person name="Han Y."/>
            <person name="Richards S."/>
            <person name="Worley K."/>
            <person name="Muzny D."/>
            <person name="Gibbs R."/>
        </authorList>
    </citation>
    <scope>NUCLEOTIDE SEQUENCE</scope>
    <source>
        <strain evidence="12">Sampled in the wild</strain>
    </source>
</reference>
<evidence type="ECO:0000256" key="4">
    <source>
        <dbReference type="ARBA" id="ARBA00022692"/>
    </source>
</evidence>
<evidence type="ECO:0000256" key="2">
    <source>
        <dbReference type="ARBA" id="ARBA00006375"/>
    </source>
</evidence>
<comment type="caution">
    <text evidence="12">The sequence shown here is derived from an EMBL/GenBank/DDBJ whole genome shotgun (WGS) entry which is preliminary data.</text>
</comment>
<dbReference type="InterPro" id="IPR018108">
    <property type="entry name" value="MCP_transmembrane"/>
</dbReference>
<comment type="similarity">
    <text evidence="2 11">Belongs to the mitochondrial carrier (TC 2.A.29) family.</text>
</comment>